<dbReference type="PANTHER" id="PTHR46172">
    <property type="entry name" value="DNA POLYMERASE EPSILON SUBUNIT 3"/>
    <property type="match status" value="1"/>
</dbReference>
<organism evidence="8 9">
    <name type="scientific">Tothia fuscella</name>
    <dbReference type="NCBI Taxonomy" id="1048955"/>
    <lineage>
        <taxon>Eukaryota</taxon>
        <taxon>Fungi</taxon>
        <taxon>Dikarya</taxon>
        <taxon>Ascomycota</taxon>
        <taxon>Pezizomycotina</taxon>
        <taxon>Dothideomycetes</taxon>
        <taxon>Pleosporomycetidae</taxon>
        <taxon>Venturiales</taxon>
        <taxon>Cylindrosympodiaceae</taxon>
        <taxon>Tothia</taxon>
    </lineage>
</organism>
<dbReference type="GO" id="GO:0008623">
    <property type="term" value="C:CHRAC"/>
    <property type="evidence" value="ECO:0007669"/>
    <property type="project" value="TreeGrafter"/>
</dbReference>
<dbReference type="Pfam" id="PF00808">
    <property type="entry name" value="CBFD_NFYB_HMF"/>
    <property type="match status" value="1"/>
</dbReference>
<feature type="region of interest" description="Disordered" evidence="6">
    <location>
        <begin position="1"/>
        <end position="32"/>
    </location>
</feature>
<dbReference type="InterPro" id="IPR003958">
    <property type="entry name" value="CBFA_NFYB_domain"/>
</dbReference>
<feature type="non-terminal residue" evidence="8">
    <location>
        <position position="136"/>
    </location>
</feature>
<evidence type="ECO:0000259" key="7">
    <source>
        <dbReference type="Pfam" id="PF00808"/>
    </source>
</evidence>
<proteinExistence type="predicted"/>
<dbReference type="InterPro" id="IPR009072">
    <property type="entry name" value="Histone-fold"/>
</dbReference>
<keyword evidence="3" id="KW-0539">Nucleus</keyword>
<dbReference type="GO" id="GO:0008622">
    <property type="term" value="C:epsilon DNA polymerase complex"/>
    <property type="evidence" value="ECO:0007669"/>
    <property type="project" value="TreeGrafter"/>
</dbReference>
<evidence type="ECO:0000256" key="5">
    <source>
        <dbReference type="ARBA" id="ARBA00042096"/>
    </source>
</evidence>
<dbReference type="GO" id="GO:0031490">
    <property type="term" value="F:chromatin DNA binding"/>
    <property type="evidence" value="ECO:0007669"/>
    <property type="project" value="TreeGrafter"/>
</dbReference>
<dbReference type="Gene3D" id="1.10.20.10">
    <property type="entry name" value="Histone, subunit A"/>
    <property type="match status" value="1"/>
</dbReference>
<sequence length="136" mass="15143">MPPRKSNASIASAEDGASGTPAKESGMGVEEYNLPRTMIQRLSKGMLPPNTQIQKDALLAISKSATVFVNYLTAHANESAQRANKKTIQPKDVMDAIAEIEFDSFLPRLEGELTKYNAVQCDKRNTYRRKIRDEQK</sequence>
<comment type="subcellular location">
    <subcellularLocation>
        <location evidence="1">Nucleus</location>
    </subcellularLocation>
</comment>
<evidence type="ECO:0000256" key="1">
    <source>
        <dbReference type="ARBA" id="ARBA00004123"/>
    </source>
</evidence>
<gene>
    <name evidence="8" type="ORF">EJ08DRAFT_563558</name>
</gene>
<keyword evidence="2" id="KW-0235">DNA replication</keyword>
<dbReference type="GO" id="GO:0006974">
    <property type="term" value="P:DNA damage response"/>
    <property type="evidence" value="ECO:0007669"/>
    <property type="project" value="TreeGrafter"/>
</dbReference>
<dbReference type="GO" id="GO:0031507">
    <property type="term" value="P:heterochromatin formation"/>
    <property type="evidence" value="ECO:0007669"/>
    <property type="project" value="TreeGrafter"/>
</dbReference>
<evidence type="ECO:0000256" key="2">
    <source>
        <dbReference type="ARBA" id="ARBA00022705"/>
    </source>
</evidence>
<feature type="domain" description="Transcription factor CBF/NF-Y/archaeal histone" evidence="7">
    <location>
        <begin position="33"/>
        <end position="96"/>
    </location>
</feature>
<dbReference type="GO" id="GO:0006272">
    <property type="term" value="P:leading strand elongation"/>
    <property type="evidence" value="ECO:0007669"/>
    <property type="project" value="TreeGrafter"/>
</dbReference>
<dbReference type="PANTHER" id="PTHR46172:SF1">
    <property type="entry name" value="DNA POLYMERASE EPSILON SUBUNIT 3"/>
    <property type="match status" value="1"/>
</dbReference>
<dbReference type="InterPro" id="IPR051377">
    <property type="entry name" value="DNA_Pol-Epsilon_Subunit"/>
</dbReference>
<name>A0A9P4NI09_9PEZI</name>
<evidence type="ECO:0000313" key="9">
    <source>
        <dbReference type="Proteomes" id="UP000800235"/>
    </source>
</evidence>
<evidence type="ECO:0000256" key="4">
    <source>
        <dbReference type="ARBA" id="ARBA00039775"/>
    </source>
</evidence>
<feature type="compositionally biased region" description="Polar residues" evidence="6">
    <location>
        <begin position="1"/>
        <end position="10"/>
    </location>
</feature>
<dbReference type="AlphaFoldDB" id="A0A9P4NI09"/>
<dbReference type="OrthoDB" id="1707486at2759"/>
<keyword evidence="9" id="KW-1185">Reference proteome</keyword>
<evidence type="ECO:0000256" key="6">
    <source>
        <dbReference type="SAM" id="MobiDB-lite"/>
    </source>
</evidence>
<dbReference type="CDD" id="cd22928">
    <property type="entry name" value="HFD_POLE3_DPB4"/>
    <property type="match status" value="1"/>
</dbReference>
<evidence type="ECO:0000313" key="8">
    <source>
        <dbReference type="EMBL" id="KAF2422370.1"/>
    </source>
</evidence>
<dbReference type="GO" id="GO:0046982">
    <property type="term" value="F:protein heterodimerization activity"/>
    <property type="evidence" value="ECO:0007669"/>
    <property type="project" value="InterPro"/>
</dbReference>
<dbReference type="SUPFAM" id="SSF47113">
    <property type="entry name" value="Histone-fold"/>
    <property type="match status" value="1"/>
</dbReference>
<dbReference type="Proteomes" id="UP000800235">
    <property type="component" value="Unassembled WGS sequence"/>
</dbReference>
<reference evidence="8" key="1">
    <citation type="journal article" date="2020" name="Stud. Mycol.">
        <title>101 Dothideomycetes genomes: a test case for predicting lifestyles and emergence of pathogens.</title>
        <authorList>
            <person name="Haridas S."/>
            <person name="Albert R."/>
            <person name="Binder M."/>
            <person name="Bloem J."/>
            <person name="Labutti K."/>
            <person name="Salamov A."/>
            <person name="Andreopoulos B."/>
            <person name="Baker S."/>
            <person name="Barry K."/>
            <person name="Bills G."/>
            <person name="Bluhm B."/>
            <person name="Cannon C."/>
            <person name="Castanera R."/>
            <person name="Culley D."/>
            <person name="Daum C."/>
            <person name="Ezra D."/>
            <person name="Gonzalez J."/>
            <person name="Henrissat B."/>
            <person name="Kuo A."/>
            <person name="Liang C."/>
            <person name="Lipzen A."/>
            <person name="Lutzoni F."/>
            <person name="Magnuson J."/>
            <person name="Mondo S."/>
            <person name="Nolan M."/>
            <person name="Ohm R."/>
            <person name="Pangilinan J."/>
            <person name="Park H.-J."/>
            <person name="Ramirez L."/>
            <person name="Alfaro M."/>
            <person name="Sun H."/>
            <person name="Tritt A."/>
            <person name="Yoshinaga Y."/>
            <person name="Zwiers L.-H."/>
            <person name="Turgeon B."/>
            <person name="Goodwin S."/>
            <person name="Spatafora J."/>
            <person name="Crous P."/>
            <person name="Grigoriev I."/>
        </authorList>
    </citation>
    <scope>NUCLEOTIDE SEQUENCE</scope>
    <source>
        <strain evidence="8">CBS 130266</strain>
    </source>
</reference>
<comment type="caution">
    <text evidence="8">The sequence shown here is derived from an EMBL/GenBank/DDBJ whole genome shotgun (WGS) entry which is preliminary data.</text>
</comment>
<protein>
    <recommendedName>
        <fullName evidence="4">DNA polymerase epsilon subunit D</fullName>
    </recommendedName>
    <alternativeName>
        <fullName evidence="5">DNA polymerase II subunit D</fullName>
    </alternativeName>
</protein>
<accession>A0A9P4NI09</accession>
<evidence type="ECO:0000256" key="3">
    <source>
        <dbReference type="ARBA" id="ARBA00023242"/>
    </source>
</evidence>
<dbReference type="EMBL" id="MU007091">
    <property type="protein sequence ID" value="KAF2422370.1"/>
    <property type="molecule type" value="Genomic_DNA"/>
</dbReference>